<keyword evidence="1" id="KW-0547">Nucleotide-binding</keyword>
<dbReference type="InterPro" id="IPR010524">
    <property type="entry name" value="Sig_transdc_resp-reg_PrpR_N"/>
</dbReference>
<dbReference type="CDD" id="cd00130">
    <property type="entry name" value="PAS"/>
    <property type="match status" value="1"/>
</dbReference>
<dbReference type="AlphaFoldDB" id="A0A4Q9VZW3"/>
<keyword evidence="2" id="KW-0067">ATP-binding</keyword>
<protein>
    <submittedName>
        <fullName evidence="9">AAA family ATPase</fullName>
    </submittedName>
</protein>
<keyword evidence="5" id="KW-0010">Activator</keyword>
<dbReference type="SUPFAM" id="SSF46689">
    <property type="entry name" value="Homeodomain-like"/>
    <property type="match status" value="1"/>
</dbReference>
<keyword evidence="3" id="KW-0902">Two-component regulatory system</keyword>
<dbReference type="PANTHER" id="PTHR32071">
    <property type="entry name" value="TRANSCRIPTIONAL REGULATORY PROTEIN"/>
    <property type="match status" value="1"/>
</dbReference>
<dbReference type="InterPro" id="IPR035965">
    <property type="entry name" value="PAS-like_dom_sf"/>
</dbReference>
<dbReference type="PANTHER" id="PTHR32071:SF81">
    <property type="entry name" value="PROPIONATE CATABOLISM OPERON REGULATORY PROTEIN"/>
    <property type="match status" value="1"/>
</dbReference>
<proteinExistence type="predicted"/>
<dbReference type="CDD" id="cd00009">
    <property type="entry name" value="AAA"/>
    <property type="match status" value="1"/>
</dbReference>
<dbReference type="GO" id="GO:0005524">
    <property type="term" value="F:ATP binding"/>
    <property type="evidence" value="ECO:0007669"/>
    <property type="project" value="UniProtKB-KW"/>
</dbReference>
<dbReference type="PROSITE" id="PS50112">
    <property type="entry name" value="PAS"/>
    <property type="match status" value="1"/>
</dbReference>
<dbReference type="OrthoDB" id="9802388at2"/>
<dbReference type="Pfam" id="PF00158">
    <property type="entry name" value="Sigma54_activat"/>
    <property type="match status" value="1"/>
</dbReference>
<name>A0A4Q9VZW3_9HYPH</name>
<dbReference type="Gene3D" id="1.10.10.60">
    <property type="entry name" value="Homeodomain-like"/>
    <property type="match status" value="1"/>
</dbReference>
<dbReference type="Gene3D" id="1.10.8.60">
    <property type="match status" value="1"/>
</dbReference>
<comment type="caution">
    <text evidence="9">The sequence shown here is derived from an EMBL/GenBank/DDBJ whole genome shotgun (WGS) entry which is preliminary data.</text>
</comment>
<dbReference type="PROSITE" id="PS00675">
    <property type="entry name" value="SIGMA54_INTERACT_1"/>
    <property type="match status" value="1"/>
</dbReference>
<evidence type="ECO:0000256" key="4">
    <source>
        <dbReference type="ARBA" id="ARBA00023015"/>
    </source>
</evidence>
<evidence type="ECO:0000313" key="10">
    <source>
        <dbReference type="Proteomes" id="UP000292781"/>
    </source>
</evidence>
<dbReference type="InterPro" id="IPR058031">
    <property type="entry name" value="AAA_lid_NorR"/>
</dbReference>
<evidence type="ECO:0000256" key="6">
    <source>
        <dbReference type="ARBA" id="ARBA00023163"/>
    </source>
</evidence>
<feature type="domain" description="Sigma-54 factor interaction" evidence="7">
    <location>
        <begin position="327"/>
        <end position="557"/>
    </location>
</feature>
<dbReference type="GO" id="GO:0000156">
    <property type="term" value="F:phosphorelay response regulator activity"/>
    <property type="evidence" value="ECO:0007669"/>
    <property type="project" value="InterPro"/>
</dbReference>
<evidence type="ECO:0000259" key="7">
    <source>
        <dbReference type="PROSITE" id="PS50045"/>
    </source>
</evidence>
<dbReference type="Pfam" id="PF25601">
    <property type="entry name" value="AAA_lid_14"/>
    <property type="match status" value="1"/>
</dbReference>
<evidence type="ECO:0000313" key="9">
    <source>
        <dbReference type="EMBL" id="TBW41163.1"/>
    </source>
</evidence>
<keyword evidence="6" id="KW-0804">Transcription</keyword>
<evidence type="ECO:0000256" key="2">
    <source>
        <dbReference type="ARBA" id="ARBA00022840"/>
    </source>
</evidence>
<dbReference type="GO" id="GO:0006355">
    <property type="term" value="P:regulation of DNA-templated transcription"/>
    <property type="evidence" value="ECO:0007669"/>
    <property type="project" value="InterPro"/>
</dbReference>
<dbReference type="Gene3D" id="3.40.50.2300">
    <property type="match status" value="1"/>
</dbReference>
<dbReference type="FunFam" id="3.40.50.300:FF:000006">
    <property type="entry name" value="DNA-binding transcriptional regulator NtrC"/>
    <property type="match status" value="1"/>
</dbReference>
<dbReference type="GO" id="GO:0043565">
    <property type="term" value="F:sequence-specific DNA binding"/>
    <property type="evidence" value="ECO:0007669"/>
    <property type="project" value="InterPro"/>
</dbReference>
<evidence type="ECO:0000256" key="3">
    <source>
        <dbReference type="ARBA" id="ARBA00023012"/>
    </source>
</evidence>
<dbReference type="RefSeq" id="WP_131304658.1">
    <property type="nucleotide sequence ID" value="NZ_SJFN01000001.1"/>
</dbReference>
<dbReference type="SUPFAM" id="SSF52540">
    <property type="entry name" value="P-loop containing nucleoside triphosphate hydrolases"/>
    <property type="match status" value="1"/>
</dbReference>
<dbReference type="InterPro" id="IPR000014">
    <property type="entry name" value="PAS"/>
</dbReference>
<dbReference type="Pfam" id="PF02954">
    <property type="entry name" value="HTH_8"/>
    <property type="match status" value="1"/>
</dbReference>
<dbReference type="EMBL" id="SJFN01000001">
    <property type="protein sequence ID" value="TBW41163.1"/>
    <property type="molecule type" value="Genomic_DNA"/>
</dbReference>
<organism evidence="9 10">
    <name type="scientific">Siculibacillus lacustris</name>
    <dbReference type="NCBI Taxonomy" id="1549641"/>
    <lineage>
        <taxon>Bacteria</taxon>
        <taxon>Pseudomonadati</taxon>
        <taxon>Pseudomonadota</taxon>
        <taxon>Alphaproteobacteria</taxon>
        <taxon>Hyphomicrobiales</taxon>
        <taxon>Ancalomicrobiaceae</taxon>
        <taxon>Siculibacillus</taxon>
    </lineage>
</organism>
<keyword evidence="4" id="KW-0805">Transcription regulation</keyword>
<dbReference type="Gene3D" id="3.40.50.300">
    <property type="entry name" value="P-loop containing nucleotide triphosphate hydrolases"/>
    <property type="match status" value="1"/>
</dbReference>
<keyword evidence="10" id="KW-1185">Reference proteome</keyword>
<sequence length="643" mass="71471">MVARVCLIAPYEDLSEVARSVGGDFDFDVTTANLEDALALLPRLEAEGRQVLISRGKTAQLLRQHTSLPVIDIRISAYDALAVLADLVGQPCRVAIVGHAEVMRHCKRIADQLGISAYAILFDQVEALEYERLQDVVRERLARDPIDVMIGDTIPLSRFSHLCDRFRLISSGPDSVREALESAMALLAAIDRERANRDHLCTVLDMFEKAVFSLDADGRITHANRTASSLFRKSRAEMMGMRIETVDPALVIAHDTIADGIWEVGQVVETAQGRMVSYLYPIAEDVGVRSMVLALERVERIYTIEQKIRHQEQQKSRFTAHHRLDGYVTSEPEMQARLDLLKRYARTDATVLITGESGTGKELLAQGIHNASPRVQGPFVAVNCGALPPTLLESELFGYVEGAFTGAARKGKKGLFELAHHGTLFLDEIGELDKSLQTRLLRVIQERELMRLGAEHAIPIDVRLVAATNQDLEAMVAAGSFRQDLYYRLAVLEFETLPLRERPRDIVPSALLLLRKFARLHHSVAVDLDPDLRRLLAGHDWPGNFRQLSNVIERIAIIASSAMVDLDGVAPALKELRRAPRRGTASDDDPLGGSMDDIRRRAVARVMQDEKGSKTRTARRLGVDRTTLNRWLKDAGESVGDDG</sequence>
<dbReference type="SUPFAM" id="SSF55785">
    <property type="entry name" value="PYP-like sensor domain (PAS domain)"/>
    <property type="match status" value="1"/>
</dbReference>
<dbReference type="PROSITE" id="PS50045">
    <property type="entry name" value="SIGMA54_INTERACT_4"/>
    <property type="match status" value="1"/>
</dbReference>
<evidence type="ECO:0000256" key="5">
    <source>
        <dbReference type="ARBA" id="ARBA00023159"/>
    </source>
</evidence>
<dbReference type="InterPro" id="IPR025662">
    <property type="entry name" value="Sigma_54_int_dom_ATP-bd_1"/>
</dbReference>
<dbReference type="Gene3D" id="3.40.50.10660">
    <property type="entry name" value="PrpR receptor domain-like"/>
    <property type="match status" value="1"/>
</dbReference>
<accession>A0A4Q9VZW3</accession>
<evidence type="ECO:0000259" key="8">
    <source>
        <dbReference type="PROSITE" id="PS50112"/>
    </source>
</evidence>
<dbReference type="InterPro" id="IPR003593">
    <property type="entry name" value="AAA+_ATPase"/>
</dbReference>
<reference evidence="9 10" key="1">
    <citation type="submission" date="2019-02" db="EMBL/GenBank/DDBJ databases">
        <title>Siculibacillus lacustris gen. nov., sp. nov., a new rosette-forming bacterium isolated from a freshwater crater lake (Lake St. Ana, Romania).</title>
        <authorList>
            <person name="Felfoldi T."/>
            <person name="Marton Z."/>
            <person name="Szabo A."/>
            <person name="Mentes A."/>
            <person name="Boka K."/>
            <person name="Marialigeti K."/>
            <person name="Mathe I."/>
            <person name="Koncz M."/>
            <person name="Schumann P."/>
            <person name="Toth E."/>
        </authorList>
    </citation>
    <scope>NUCLEOTIDE SEQUENCE [LARGE SCALE GENOMIC DNA]</scope>
    <source>
        <strain evidence="9 10">SA-279</strain>
    </source>
</reference>
<feature type="domain" description="PAS" evidence="8">
    <location>
        <begin position="196"/>
        <end position="248"/>
    </location>
</feature>
<dbReference type="InterPro" id="IPR002197">
    <property type="entry name" value="HTH_Fis"/>
</dbReference>
<gene>
    <name evidence="9" type="ORF">EYW49_00050</name>
</gene>
<evidence type="ECO:0000256" key="1">
    <source>
        <dbReference type="ARBA" id="ARBA00022741"/>
    </source>
</evidence>
<dbReference type="InterPro" id="IPR009057">
    <property type="entry name" value="Homeodomain-like_sf"/>
</dbReference>
<dbReference type="InterPro" id="IPR027417">
    <property type="entry name" value="P-loop_NTPase"/>
</dbReference>
<dbReference type="InterPro" id="IPR013767">
    <property type="entry name" value="PAS_fold"/>
</dbReference>
<dbReference type="Proteomes" id="UP000292781">
    <property type="component" value="Unassembled WGS sequence"/>
</dbReference>
<dbReference type="InterPro" id="IPR002078">
    <property type="entry name" value="Sigma_54_int"/>
</dbReference>
<dbReference type="SMART" id="SM00382">
    <property type="entry name" value="AAA"/>
    <property type="match status" value="1"/>
</dbReference>
<dbReference type="SUPFAM" id="SSF159800">
    <property type="entry name" value="PrpR receptor domain-like"/>
    <property type="match status" value="1"/>
</dbReference>
<dbReference type="Gene3D" id="3.30.450.20">
    <property type="entry name" value="PAS domain"/>
    <property type="match status" value="1"/>
</dbReference>
<dbReference type="Pfam" id="PF00989">
    <property type="entry name" value="PAS"/>
    <property type="match status" value="1"/>
</dbReference>
<dbReference type="Pfam" id="PF06506">
    <property type="entry name" value="PrpR_N"/>
    <property type="match status" value="1"/>
</dbReference>